<keyword evidence="2" id="KW-1185">Reference proteome</keyword>
<dbReference type="Gene3D" id="1.10.10.60">
    <property type="entry name" value="Homeodomain-like"/>
    <property type="match status" value="1"/>
</dbReference>
<organism evidence="1 2">
    <name type="scientific">Candidatus Thiomargarita nelsonii</name>
    <dbReference type="NCBI Taxonomy" id="1003181"/>
    <lineage>
        <taxon>Bacteria</taxon>
        <taxon>Pseudomonadati</taxon>
        <taxon>Pseudomonadota</taxon>
        <taxon>Gammaproteobacteria</taxon>
        <taxon>Thiotrichales</taxon>
        <taxon>Thiotrichaceae</taxon>
        <taxon>Thiomargarita</taxon>
    </lineage>
</organism>
<accession>A0A0A6RHG3</accession>
<gene>
    <name evidence="1" type="ORF">THIOM_004347</name>
</gene>
<proteinExistence type="predicted"/>
<dbReference type="AlphaFoldDB" id="A0A0A6RHG3"/>
<sequence length="64" mass="7447">MSDTPEIEELIKELLPSFDLQPAWIEELLDLVIQKYPSLDVHGSKEQLKRDIKKIIENAVSHDF</sequence>
<comment type="caution">
    <text evidence="1">The sequence shown here is derived from an EMBL/GenBank/DDBJ whole genome shotgun (WGS) entry which is preliminary data.</text>
</comment>
<protein>
    <submittedName>
        <fullName evidence="1">Uncharacterized protein</fullName>
    </submittedName>
</protein>
<evidence type="ECO:0000313" key="1">
    <source>
        <dbReference type="EMBL" id="OAD19980.1"/>
    </source>
</evidence>
<dbReference type="EMBL" id="LUTY01002591">
    <property type="protein sequence ID" value="OAD19980.1"/>
    <property type="molecule type" value="Genomic_DNA"/>
</dbReference>
<dbReference type="Proteomes" id="UP000076962">
    <property type="component" value="Unassembled WGS sequence"/>
</dbReference>
<reference evidence="1 2" key="1">
    <citation type="submission" date="2016-05" db="EMBL/GenBank/DDBJ databases">
        <title>Single-cell genome of chain-forming Candidatus Thiomargarita nelsonii and comparison to other large sulfur-oxidizing bacteria.</title>
        <authorList>
            <person name="Winkel M."/>
            <person name="Salman V."/>
            <person name="Woyke T."/>
            <person name="Schulz-Vogt H."/>
            <person name="Richter M."/>
            <person name="Flood B."/>
            <person name="Bailey J."/>
            <person name="Amann R."/>
            <person name="Mussmann M."/>
        </authorList>
    </citation>
    <scope>NUCLEOTIDE SEQUENCE [LARGE SCALE GENOMIC DNA]</scope>
    <source>
        <strain evidence="1 2">THI036</strain>
    </source>
</reference>
<evidence type="ECO:0000313" key="2">
    <source>
        <dbReference type="Proteomes" id="UP000076962"/>
    </source>
</evidence>
<name>A0A0A6RHG3_9GAMM</name>
<dbReference type="SUPFAM" id="SSF109715">
    <property type="entry name" value="DEK C-terminal domain"/>
    <property type="match status" value="1"/>
</dbReference>